<dbReference type="InterPro" id="IPR011642">
    <property type="entry name" value="Gate_dom"/>
</dbReference>
<evidence type="ECO:0000256" key="8">
    <source>
        <dbReference type="SAM" id="MobiDB-lite"/>
    </source>
</evidence>
<keyword evidence="13" id="KW-1185">Reference proteome</keyword>
<evidence type="ECO:0000259" key="11">
    <source>
        <dbReference type="Pfam" id="PF07670"/>
    </source>
</evidence>
<name>A0A7R9BQL4_9CRUS</name>
<keyword evidence="6 7" id="KW-0472">Membrane</keyword>
<dbReference type="GO" id="GO:0005886">
    <property type="term" value="C:plasma membrane"/>
    <property type="evidence" value="ECO:0007669"/>
    <property type="project" value="UniProtKB-SubCell"/>
</dbReference>
<dbReference type="Pfam" id="PF07662">
    <property type="entry name" value="Nucleos_tra2_C"/>
    <property type="match status" value="1"/>
</dbReference>
<feature type="domain" description="Concentrative nucleoside transporter C-terminal" evidence="10">
    <location>
        <begin position="374"/>
        <end position="581"/>
    </location>
</feature>
<feature type="transmembrane region" description="Helical" evidence="7">
    <location>
        <begin position="169"/>
        <end position="185"/>
    </location>
</feature>
<dbReference type="Pfam" id="PF07670">
    <property type="entry name" value="Gate"/>
    <property type="match status" value="1"/>
</dbReference>
<proteinExistence type="inferred from homology"/>
<dbReference type="EMBL" id="OA883778">
    <property type="protein sequence ID" value="CAD7279676.1"/>
    <property type="molecule type" value="Genomic_DNA"/>
</dbReference>
<feature type="region of interest" description="Disordered" evidence="8">
    <location>
        <begin position="1"/>
        <end position="33"/>
    </location>
</feature>
<reference evidence="12" key="1">
    <citation type="submission" date="2020-11" db="EMBL/GenBank/DDBJ databases">
        <authorList>
            <person name="Tran Van P."/>
        </authorList>
    </citation>
    <scope>NUCLEOTIDE SEQUENCE</scope>
</reference>
<comment type="similarity">
    <text evidence="2 7">Belongs to the concentrative nucleoside transporter (CNT) (TC 2.A.41) family.</text>
</comment>
<feature type="transmembrane region" description="Helical" evidence="7">
    <location>
        <begin position="436"/>
        <end position="459"/>
    </location>
</feature>
<feature type="domain" description="Nucleoside transporter/FeoB GTPase Gate" evidence="11">
    <location>
        <begin position="273"/>
        <end position="369"/>
    </location>
</feature>
<feature type="domain" description="Concentrative nucleoside transporter N-terminal" evidence="9">
    <location>
        <begin position="173"/>
        <end position="246"/>
    </location>
</feature>
<evidence type="ECO:0000313" key="12">
    <source>
        <dbReference type="EMBL" id="CAD7279676.1"/>
    </source>
</evidence>
<dbReference type="NCBIfam" id="TIGR00804">
    <property type="entry name" value="nupC"/>
    <property type="match status" value="1"/>
</dbReference>
<dbReference type="EMBL" id="CAJPEX010001741">
    <property type="protein sequence ID" value="CAG0919828.1"/>
    <property type="molecule type" value="Genomic_DNA"/>
</dbReference>
<evidence type="ECO:0000256" key="5">
    <source>
        <dbReference type="ARBA" id="ARBA00022989"/>
    </source>
</evidence>
<dbReference type="InterPro" id="IPR002668">
    <property type="entry name" value="CNT_N_dom"/>
</dbReference>
<evidence type="ECO:0000256" key="2">
    <source>
        <dbReference type="ARBA" id="ARBA00009033"/>
    </source>
</evidence>
<evidence type="ECO:0000256" key="6">
    <source>
        <dbReference type="ARBA" id="ARBA00023136"/>
    </source>
</evidence>
<feature type="compositionally biased region" description="Acidic residues" evidence="8">
    <location>
        <begin position="19"/>
        <end position="32"/>
    </location>
</feature>
<feature type="transmembrane region" description="Helical" evidence="7">
    <location>
        <begin position="374"/>
        <end position="394"/>
    </location>
</feature>
<dbReference type="Pfam" id="PF01773">
    <property type="entry name" value="Nucleos_tra2_N"/>
    <property type="match status" value="1"/>
</dbReference>
<feature type="transmembrane region" description="Helical" evidence="7">
    <location>
        <begin position="526"/>
        <end position="550"/>
    </location>
</feature>
<feature type="transmembrane region" description="Helical" evidence="7">
    <location>
        <begin position="346"/>
        <end position="368"/>
    </location>
</feature>
<dbReference type="OrthoDB" id="6075923at2759"/>
<evidence type="ECO:0000259" key="9">
    <source>
        <dbReference type="Pfam" id="PF01773"/>
    </source>
</evidence>
<evidence type="ECO:0000313" key="13">
    <source>
        <dbReference type="Proteomes" id="UP000678499"/>
    </source>
</evidence>
<evidence type="ECO:0000256" key="3">
    <source>
        <dbReference type="ARBA" id="ARBA00022475"/>
    </source>
</evidence>
<accession>A0A7R9BQL4</accession>
<organism evidence="12">
    <name type="scientific">Notodromas monacha</name>
    <dbReference type="NCBI Taxonomy" id="399045"/>
    <lineage>
        <taxon>Eukaryota</taxon>
        <taxon>Metazoa</taxon>
        <taxon>Ecdysozoa</taxon>
        <taxon>Arthropoda</taxon>
        <taxon>Crustacea</taxon>
        <taxon>Oligostraca</taxon>
        <taxon>Ostracoda</taxon>
        <taxon>Podocopa</taxon>
        <taxon>Podocopida</taxon>
        <taxon>Cypridocopina</taxon>
        <taxon>Cypridoidea</taxon>
        <taxon>Cyprididae</taxon>
        <taxon>Notodromas</taxon>
    </lineage>
</organism>
<gene>
    <name evidence="12" type="ORF">NMOB1V02_LOCUS7344</name>
</gene>
<feature type="transmembrane region" description="Helical" evidence="7">
    <location>
        <begin position="144"/>
        <end position="163"/>
    </location>
</feature>
<dbReference type="PANTHER" id="PTHR10590">
    <property type="entry name" value="SODIUM/NUCLEOSIDE COTRANSPORTER"/>
    <property type="match status" value="1"/>
</dbReference>
<dbReference type="PANTHER" id="PTHR10590:SF4">
    <property type="entry name" value="SOLUTE CARRIER FAMILY 28 MEMBER 3"/>
    <property type="match status" value="1"/>
</dbReference>
<evidence type="ECO:0000259" key="10">
    <source>
        <dbReference type="Pfam" id="PF07662"/>
    </source>
</evidence>
<protein>
    <recommendedName>
        <fullName evidence="7">Sodium/nucleoside cotransporter</fullName>
    </recommendedName>
</protein>
<keyword evidence="3" id="KW-1003">Cell membrane</keyword>
<feature type="transmembrane region" description="Helical" evidence="7">
    <location>
        <begin position="55"/>
        <end position="72"/>
    </location>
</feature>
<dbReference type="GO" id="GO:0005415">
    <property type="term" value="F:nucleoside:sodium symporter activity"/>
    <property type="evidence" value="ECO:0007669"/>
    <property type="project" value="TreeGrafter"/>
</dbReference>
<feature type="transmembrane region" description="Helical" evidence="7">
    <location>
        <begin position="303"/>
        <end position="325"/>
    </location>
</feature>
<dbReference type="InterPro" id="IPR011657">
    <property type="entry name" value="CNT_C_dom"/>
</dbReference>
<sequence>MPTDMEGGRVQSTGKMMQPEEDDDEEEDDNDDGCLSRTMDAIYSRIGTFVEENSGVLRIGALILLFAGYNAYLGAVIWRTVDEGDPIQWCDGSGFLFALTGVVYFCLIYFQIVKRFFGKALAENVITPIVKGIDYAFSFRASKLIAFVAFFAIVLGFIIYDTWDAPRRLQSGIGIIVIVLFAFVFSRHPGKVVWRHVVWGLGLQFIFALMVLRWDFGRNVLECLSDKVKRFLEQANAGSAFVYGYLVNGVVSVRNVTAADGSPIPGFGSGGMTVLSVIFFFSFVIQMLYYYGVMQWLVAKIGWVLQITIGTTAAESLSASANIFVGQTEAPLMVKPYLPIMTKSELHAIMTGGFATVAGTVLAAYISFGISASHILAASVMSAPAALAIAKLFYPETEKSKTTADTVGEISLDDHANVLDAAASGASQAVDLVMNIIANLIAFTSFIAFLDALVAWFALQLGYDYVNFTWIIGRICMPLAWTMGVEWEDCDEVGELIGIKTIVNEFVAYSRLSEFGDTIQPRSKLISTYALCGFSNIAGIGIQLGGLSALAPNRKSDLSEIALRALISGSLACFLTACIAGILIDA</sequence>
<dbReference type="InterPro" id="IPR008276">
    <property type="entry name" value="C_nuclsd_transpt"/>
</dbReference>
<feature type="transmembrane region" description="Helical" evidence="7">
    <location>
        <begin position="562"/>
        <end position="584"/>
    </location>
</feature>
<feature type="transmembrane region" description="Helical" evidence="7">
    <location>
        <begin position="92"/>
        <end position="110"/>
    </location>
</feature>
<feature type="transmembrane region" description="Helical" evidence="7">
    <location>
        <begin position="272"/>
        <end position="291"/>
    </location>
</feature>
<dbReference type="AlphaFoldDB" id="A0A7R9BQL4"/>
<keyword evidence="4 7" id="KW-0812">Transmembrane</keyword>
<evidence type="ECO:0000256" key="1">
    <source>
        <dbReference type="ARBA" id="ARBA00004651"/>
    </source>
</evidence>
<dbReference type="InterPro" id="IPR018270">
    <property type="entry name" value="C_nuclsd_transpt_met_bac"/>
</dbReference>
<comment type="subcellular location">
    <subcellularLocation>
        <location evidence="1">Cell membrane</location>
        <topology evidence="1">Multi-pass membrane protein</topology>
    </subcellularLocation>
</comment>
<evidence type="ECO:0000256" key="4">
    <source>
        <dbReference type="ARBA" id="ARBA00022692"/>
    </source>
</evidence>
<keyword evidence="7" id="KW-0813">Transport</keyword>
<feature type="transmembrane region" description="Helical" evidence="7">
    <location>
        <begin position="197"/>
        <end position="214"/>
    </location>
</feature>
<keyword evidence="5 7" id="KW-1133">Transmembrane helix</keyword>
<evidence type="ECO:0000256" key="7">
    <source>
        <dbReference type="RuleBase" id="RU362018"/>
    </source>
</evidence>
<feature type="transmembrane region" description="Helical" evidence="7">
    <location>
        <begin position="234"/>
        <end position="251"/>
    </location>
</feature>
<dbReference type="Proteomes" id="UP000678499">
    <property type="component" value="Unassembled WGS sequence"/>
</dbReference>